<evidence type="ECO:0000313" key="1">
    <source>
        <dbReference type="EMBL" id="GEO24206.1"/>
    </source>
</evidence>
<protein>
    <submittedName>
        <fullName evidence="1">Uncharacterized protein</fullName>
    </submittedName>
</protein>
<dbReference type="EMBL" id="BJYV01000051">
    <property type="protein sequence ID" value="GEO24206.1"/>
    <property type="molecule type" value="Genomic_DNA"/>
</dbReference>
<name>A0A512CJ22_9BACT</name>
<dbReference type="AlphaFoldDB" id="A0A512CJ22"/>
<proteinExistence type="predicted"/>
<reference evidence="1 2" key="1">
    <citation type="submission" date="2019-07" db="EMBL/GenBank/DDBJ databases">
        <title>Whole genome shotgun sequence of Cyclobacterium qasimii NBRC 106168.</title>
        <authorList>
            <person name="Hosoyama A."/>
            <person name="Uohara A."/>
            <person name="Ohji S."/>
            <person name="Ichikawa N."/>
        </authorList>
    </citation>
    <scope>NUCLEOTIDE SEQUENCE [LARGE SCALE GENOMIC DNA]</scope>
    <source>
        <strain evidence="1 2">NBRC 106168</strain>
    </source>
</reference>
<accession>A0A512CJ22</accession>
<organism evidence="1 2">
    <name type="scientific">Cyclobacterium qasimii</name>
    <dbReference type="NCBI Taxonomy" id="1350429"/>
    <lineage>
        <taxon>Bacteria</taxon>
        <taxon>Pseudomonadati</taxon>
        <taxon>Bacteroidota</taxon>
        <taxon>Cytophagia</taxon>
        <taxon>Cytophagales</taxon>
        <taxon>Cyclobacteriaceae</taxon>
        <taxon>Cyclobacterium</taxon>
    </lineage>
</organism>
<sequence>MQNRTRFTLIGKTQDFGSPINLGILFDSIYKPEFGIGQTYINNQVLAANPFWIYRAAIRDLTDTVFLLFSLLKNTIIPGLNIFN</sequence>
<dbReference type="Proteomes" id="UP000321301">
    <property type="component" value="Unassembled WGS sequence"/>
</dbReference>
<comment type="caution">
    <text evidence="1">The sequence shown here is derived from an EMBL/GenBank/DDBJ whole genome shotgun (WGS) entry which is preliminary data.</text>
</comment>
<keyword evidence="2" id="KW-1185">Reference proteome</keyword>
<gene>
    <name evidence="1" type="ORF">CQA01_47400</name>
</gene>
<evidence type="ECO:0000313" key="2">
    <source>
        <dbReference type="Proteomes" id="UP000321301"/>
    </source>
</evidence>